<dbReference type="Proteomes" id="UP000235460">
    <property type="component" value="Unassembled WGS sequence"/>
</dbReference>
<sequence length="30" mass="3501">MKEVLKDLIKHKIGFISLLIIFILVILAMF</sequence>
<reference evidence="2 3" key="1">
    <citation type="submission" date="2018-01" db="EMBL/GenBank/DDBJ databases">
        <title>Metagenomic assembled genomes from two thermal pools in the Uzon Caldera, Kamchatka, Russia.</title>
        <authorList>
            <person name="Wilkins L."/>
            <person name="Ettinger C."/>
        </authorList>
    </citation>
    <scope>NUCLEOTIDE SEQUENCE [LARGE SCALE GENOMIC DNA]</scope>
    <source>
        <strain evidence="2">ZAV-08</strain>
    </source>
</reference>
<evidence type="ECO:0000256" key="1">
    <source>
        <dbReference type="SAM" id="Phobius"/>
    </source>
</evidence>
<keyword evidence="1" id="KW-0472">Membrane</keyword>
<comment type="caution">
    <text evidence="2">The sequence shown here is derived from an EMBL/GenBank/DDBJ whole genome shotgun (WGS) entry which is preliminary data.</text>
</comment>
<feature type="transmembrane region" description="Helical" evidence="1">
    <location>
        <begin position="12"/>
        <end position="29"/>
    </location>
</feature>
<dbReference type="AlphaFoldDB" id="A0A2N7PQP8"/>
<evidence type="ECO:0000313" key="2">
    <source>
        <dbReference type="EMBL" id="PMP69272.1"/>
    </source>
</evidence>
<gene>
    <name evidence="2" type="ORF">C0190_00210</name>
</gene>
<accession>A0A2N7PQP8</accession>
<dbReference type="EMBL" id="PNIK01000001">
    <property type="protein sequence ID" value="PMP69272.1"/>
    <property type="molecule type" value="Genomic_DNA"/>
</dbReference>
<evidence type="ECO:0000313" key="3">
    <source>
        <dbReference type="Proteomes" id="UP000235460"/>
    </source>
</evidence>
<name>A0A2N7PQP8_9BACT</name>
<organism evidence="2 3">
    <name type="scientific">Thermodesulfobacterium geofontis</name>
    <dbReference type="NCBI Taxonomy" id="1295609"/>
    <lineage>
        <taxon>Bacteria</taxon>
        <taxon>Pseudomonadati</taxon>
        <taxon>Thermodesulfobacteriota</taxon>
        <taxon>Thermodesulfobacteria</taxon>
        <taxon>Thermodesulfobacteriales</taxon>
        <taxon>Thermodesulfobacteriaceae</taxon>
        <taxon>Thermodesulfobacterium</taxon>
    </lineage>
</organism>
<keyword evidence="1" id="KW-1133">Transmembrane helix</keyword>
<protein>
    <submittedName>
        <fullName evidence="2">Peptide ABC transporter permease</fullName>
    </submittedName>
</protein>
<feature type="non-terminal residue" evidence="2">
    <location>
        <position position="30"/>
    </location>
</feature>
<proteinExistence type="predicted"/>
<keyword evidence="1" id="KW-0812">Transmembrane</keyword>